<evidence type="ECO:0000313" key="3">
    <source>
        <dbReference type="Proteomes" id="UP000733611"/>
    </source>
</evidence>
<keyword evidence="1" id="KW-1133">Transmembrane helix</keyword>
<keyword evidence="1" id="KW-0812">Transmembrane</keyword>
<feature type="transmembrane region" description="Helical" evidence="1">
    <location>
        <begin position="145"/>
        <end position="167"/>
    </location>
</feature>
<organism evidence="2 3">
    <name type="scientific">Candidatus Anaerobiospirillum pullicola</name>
    <dbReference type="NCBI Taxonomy" id="2838451"/>
    <lineage>
        <taxon>Bacteria</taxon>
        <taxon>Pseudomonadati</taxon>
        <taxon>Pseudomonadota</taxon>
        <taxon>Gammaproteobacteria</taxon>
        <taxon>Aeromonadales</taxon>
        <taxon>Succinivibrionaceae</taxon>
        <taxon>Anaerobiospirillum</taxon>
    </lineage>
</organism>
<sequence>MTFKQKVKALAFWVIVLVSSGMLYAGIQGVREIRPVEAYTDQGVITFAPQKIVRQQEERSTSGRLYRNHSTQTVYYVQYRSVDSKPRYTFKHRVGLSQLGAKKLMDAGLTQRRVLTYHDERTSRNMIRLVEPDKSVADFVWEHAIYYQGLVLAGGALLLLLVGRCGYKLLKKYSKKAVDPLTEALSQQQKPQK</sequence>
<evidence type="ECO:0000313" key="2">
    <source>
        <dbReference type="EMBL" id="MBU3844845.1"/>
    </source>
</evidence>
<gene>
    <name evidence="2" type="ORF">H9847_08300</name>
</gene>
<dbReference type="AlphaFoldDB" id="A0A948TGY2"/>
<reference evidence="2" key="2">
    <citation type="submission" date="2021-04" db="EMBL/GenBank/DDBJ databases">
        <authorList>
            <person name="Gilroy R."/>
        </authorList>
    </citation>
    <scope>NUCLEOTIDE SEQUENCE</scope>
    <source>
        <strain evidence="2">378</strain>
    </source>
</reference>
<proteinExistence type="predicted"/>
<keyword evidence="1" id="KW-0472">Membrane</keyword>
<accession>A0A948TGY2</accession>
<reference evidence="2" key="1">
    <citation type="journal article" date="2021" name="PeerJ">
        <title>Extensive microbial diversity within the chicken gut microbiome revealed by metagenomics and culture.</title>
        <authorList>
            <person name="Gilroy R."/>
            <person name="Ravi A."/>
            <person name="Getino M."/>
            <person name="Pursley I."/>
            <person name="Horton D.L."/>
            <person name="Alikhan N.F."/>
            <person name="Baker D."/>
            <person name="Gharbi K."/>
            <person name="Hall N."/>
            <person name="Watson M."/>
            <person name="Adriaenssens E.M."/>
            <person name="Foster-Nyarko E."/>
            <person name="Jarju S."/>
            <person name="Secka A."/>
            <person name="Antonio M."/>
            <person name="Oren A."/>
            <person name="Chaudhuri R.R."/>
            <person name="La Ragione R."/>
            <person name="Hildebrand F."/>
            <person name="Pallen M.J."/>
        </authorList>
    </citation>
    <scope>NUCLEOTIDE SEQUENCE</scope>
    <source>
        <strain evidence="2">378</strain>
    </source>
</reference>
<dbReference type="Proteomes" id="UP000733611">
    <property type="component" value="Unassembled WGS sequence"/>
</dbReference>
<name>A0A948TGY2_9GAMM</name>
<comment type="caution">
    <text evidence="2">The sequence shown here is derived from an EMBL/GenBank/DDBJ whole genome shotgun (WGS) entry which is preliminary data.</text>
</comment>
<evidence type="ECO:0000256" key="1">
    <source>
        <dbReference type="SAM" id="Phobius"/>
    </source>
</evidence>
<protein>
    <submittedName>
        <fullName evidence="2">Uncharacterized protein</fullName>
    </submittedName>
</protein>
<dbReference type="EMBL" id="JAHLFE010000169">
    <property type="protein sequence ID" value="MBU3844845.1"/>
    <property type="molecule type" value="Genomic_DNA"/>
</dbReference>